<dbReference type="KEGG" id="azm:DM194_09020"/>
<dbReference type="OrthoDB" id="7359845at2"/>
<evidence type="ECO:0000313" key="4">
    <source>
        <dbReference type="Proteomes" id="UP000249605"/>
    </source>
</evidence>
<sequence>MTDGDTLPSGADTGLRTRFSGLVAPGLPPDRRDRLARALGLNPADELADEPADGPAGSEALALLLTDGRAAEKESLWLPPVAAWVEPASGDENGDGAAAWLAEASRTDLYVNLTTATAHDLQLGARLLAAIGARHPLPGHRRDDIELALHEAVSNALVHGNLGIGGMTELSARELERFSRDLCDGLADPVLSARRIVIAIRIDPPQSSQAGLGAGPEPAGGRPDEAQEHGRALATVEITDQGAGFVPCRLERAGASGRGLDLIGSIAEGLEIEDGGRRIRLRFRL</sequence>
<evidence type="ECO:0000256" key="1">
    <source>
        <dbReference type="SAM" id="MobiDB-lite"/>
    </source>
</evidence>
<dbReference type="EMBL" id="CP029829">
    <property type="protein sequence ID" value="AWU94392.1"/>
    <property type="molecule type" value="Genomic_DNA"/>
</dbReference>
<keyword evidence="3" id="KW-0547">Nucleotide-binding</keyword>
<protein>
    <submittedName>
        <fullName evidence="3">ATP-binding protein</fullName>
    </submittedName>
</protein>
<keyword evidence="3" id="KW-0067">ATP-binding</keyword>
<feature type="region of interest" description="Disordered" evidence="1">
    <location>
        <begin position="1"/>
        <end position="29"/>
    </location>
</feature>
<dbReference type="RefSeq" id="WP_111067008.1">
    <property type="nucleotide sequence ID" value="NZ_CP029829.1"/>
</dbReference>
<dbReference type="GO" id="GO:0005524">
    <property type="term" value="F:ATP binding"/>
    <property type="evidence" value="ECO:0007669"/>
    <property type="project" value="UniProtKB-KW"/>
</dbReference>
<dbReference type="InterPro" id="IPR036890">
    <property type="entry name" value="HATPase_C_sf"/>
</dbReference>
<proteinExistence type="predicted"/>
<gene>
    <name evidence="3" type="ORF">DM194_09020</name>
</gene>
<dbReference type="Proteomes" id="UP000249605">
    <property type="component" value="Chromosome"/>
</dbReference>
<keyword evidence="4" id="KW-1185">Reference proteome</keyword>
<organism evidence="3 4">
    <name type="scientific">Azospirillum ramasamyi</name>
    <dbReference type="NCBI Taxonomy" id="682998"/>
    <lineage>
        <taxon>Bacteria</taxon>
        <taxon>Pseudomonadati</taxon>
        <taxon>Pseudomonadota</taxon>
        <taxon>Alphaproteobacteria</taxon>
        <taxon>Rhodospirillales</taxon>
        <taxon>Azospirillaceae</taxon>
        <taxon>Azospirillum</taxon>
    </lineage>
</organism>
<name>A0A2U9S4W9_9PROT</name>
<dbReference type="Pfam" id="PF13581">
    <property type="entry name" value="HATPase_c_2"/>
    <property type="match status" value="1"/>
</dbReference>
<dbReference type="AlphaFoldDB" id="A0A2U9S4W9"/>
<reference evidence="3 4" key="1">
    <citation type="journal article" date="2019" name="Int. J. Syst. Evol. Microbiol.">
        <title>Azospirillum ramasamyi sp. nov., a novel diazotrophic bacterium isolated from fermented bovine products.</title>
        <authorList>
            <person name="Anandham R."/>
            <person name="Heo J."/>
            <person name="Krishnamoorthy R."/>
            <person name="SenthilKumar M."/>
            <person name="Gopal N.O."/>
            <person name="Kim S.J."/>
            <person name="Kwon S.W."/>
        </authorList>
    </citation>
    <scope>NUCLEOTIDE SEQUENCE [LARGE SCALE GENOMIC DNA]</scope>
    <source>
        <strain evidence="3 4">M2T2B2</strain>
    </source>
</reference>
<accession>A0A2U9S4W9</accession>
<dbReference type="InterPro" id="IPR003594">
    <property type="entry name" value="HATPase_dom"/>
</dbReference>
<evidence type="ECO:0000313" key="3">
    <source>
        <dbReference type="EMBL" id="AWU94392.1"/>
    </source>
</evidence>
<feature type="region of interest" description="Disordered" evidence="1">
    <location>
        <begin position="207"/>
        <end position="229"/>
    </location>
</feature>
<feature type="domain" description="Histidine kinase/HSP90-like ATPase" evidence="2">
    <location>
        <begin position="116"/>
        <end position="282"/>
    </location>
</feature>
<evidence type="ECO:0000259" key="2">
    <source>
        <dbReference type="Pfam" id="PF13581"/>
    </source>
</evidence>
<dbReference type="Gene3D" id="3.30.565.10">
    <property type="entry name" value="Histidine kinase-like ATPase, C-terminal domain"/>
    <property type="match status" value="1"/>
</dbReference>